<evidence type="ECO:0000313" key="2">
    <source>
        <dbReference type="EMBL" id="KNC79812.1"/>
    </source>
</evidence>
<dbReference type="EMBL" id="KQ242241">
    <property type="protein sequence ID" value="KNC79812.1"/>
    <property type="molecule type" value="Genomic_DNA"/>
</dbReference>
<dbReference type="InterPro" id="IPR015943">
    <property type="entry name" value="WD40/YVTN_repeat-like_dom_sf"/>
</dbReference>
<dbReference type="AlphaFoldDB" id="A0A0L0FSN0"/>
<protein>
    <submittedName>
        <fullName evidence="2">Uncharacterized protein</fullName>
    </submittedName>
</protein>
<reference evidence="2 3" key="1">
    <citation type="submission" date="2011-02" db="EMBL/GenBank/DDBJ databases">
        <title>The Genome Sequence of Sphaeroforma arctica JP610.</title>
        <authorList>
            <consortium name="The Broad Institute Genome Sequencing Platform"/>
            <person name="Russ C."/>
            <person name="Cuomo C."/>
            <person name="Young S.K."/>
            <person name="Zeng Q."/>
            <person name="Gargeya S."/>
            <person name="Alvarado L."/>
            <person name="Berlin A."/>
            <person name="Chapman S.B."/>
            <person name="Chen Z."/>
            <person name="Freedman E."/>
            <person name="Gellesch M."/>
            <person name="Goldberg J."/>
            <person name="Griggs A."/>
            <person name="Gujja S."/>
            <person name="Heilman E."/>
            <person name="Heiman D."/>
            <person name="Howarth C."/>
            <person name="Mehta T."/>
            <person name="Neiman D."/>
            <person name="Pearson M."/>
            <person name="Roberts A."/>
            <person name="Saif S."/>
            <person name="Shea T."/>
            <person name="Shenoy N."/>
            <person name="Sisk P."/>
            <person name="Stolte C."/>
            <person name="Sykes S."/>
            <person name="White J."/>
            <person name="Yandava C."/>
            <person name="Burger G."/>
            <person name="Gray M.W."/>
            <person name="Holland P.W.H."/>
            <person name="King N."/>
            <person name="Lang F.B.F."/>
            <person name="Roger A.J."/>
            <person name="Ruiz-Trillo I."/>
            <person name="Haas B."/>
            <person name="Nusbaum C."/>
            <person name="Birren B."/>
        </authorList>
    </citation>
    <scope>NUCLEOTIDE SEQUENCE [LARGE SCALE GENOMIC DNA]</scope>
    <source>
        <strain evidence="2 3">JP610</strain>
    </source>
</reference>
<proteinExistence type="predicted"/>
<gene>
    <name evidence="2" type="ORF">SARC_07811</name>
</gene>
<keyword evidence="3" id="KW-1185">Reference proteome</keyword>
<dbReference type="SUPFAM" id="SSF50978">
    <property type="entry name" value="WD40 repeat-like"/>
    <property type="match status" value="1"/>
</dbReference>
<accession>A0A0L0FSN0</accession>
<dbReference type="SMART" id="SM00320">
    <property type="entry name" value="WD40"/>
    <property type="match status" value="1"/>
</dbReference>
<dbReference type="GeneID" id="25908315"/>
<dbReference type="OrthoDB" id="449062at2759"/>
<evidence type="ECO:0000256" key="1">
    <source>
        <dbReference type="PROSITE-ProRule" id="PRU00221"/>
    </source>
</evidence>
<dbReference type="RefSeq" id="XP_014153714.1">
    <property type="nucleotide sequence ID" value="XM_014298239.1"/>
</dbReference>
<dbReference type="InterPro" id="IPR036322">
    <property type="entry name" value="WD40_repeat_dom_sf"/>
</dbReference>
<keyword evidence="1" id="KW-0853">WD repeat</keyword>
<dbReference type="InterPro" id="IPR001680">
    <property type="entry name" value="WD40_rpt"/>
</dbReference>
<organism evidence="2 3">
    <name type="scientific">Sphaeroforma arctica JP610</name>
    <dbReference type="NCBI Taxonomy" id="667725"/>
    <lineage>
        <taxon>Eukaryota</taxon>
        <taxon>Ichthyosporea</taxon>
        <taxon>Ichthyophonida</taxon>
        <taxon>Sphaeroforma</taxon>
    </lineage>
</organism>
<dbReference type="PROSITE" id="PS50082">
    <property type="entry name" value="WD_REPEATS_2"/>
    <property type="match status" value="1"/>
</dbReference>
<dbReference type="Gene3D" id="2.130.10.10">
    <property type="entry name" value="YVTN repeat-like/Quinoprotein amine dehydrogenase"/>
    <property type="match status" value="1"/>
</dbReference>
<sequence>MAGEDKRKICPRRITQETFDEAVAENKDLFDMSHEDAVQESIEQFMIQGVDLSTIRTGEDDEEKVFQWDTNPTETDKEGKPHIMDDRENLFLQTDAELIQRKKYMANVNYDKGEAIKVPCKILCAQAWSNPFVFTGGAENSIRKIDTVAKTIVGTTRKQEGPISALATSAEYLVTGSWDRTIIVWDAASMVSVHYSAVASSVKSETMYSALMRRMSMLSAR</sequence>
<evidence type="ECO:0000313" key="3">
    <source>
        <dbReference type="Proteomes" id="UP000054560"/>
    </source>
</evidence>
<name>A0A0L0FSN0_9EUKA</name>
<feature type="repeat" description="WD" evidence="1">
    <location>
        <begin position="156"/>
        <end position="195"/>
    </location>
</feature>
<dbReference type="Proteomes" id="UP000054560">
    <property type="component" value="Unassembled WGS sequence"/>
</dbReference>